<sequence>MLALLLAAGAVNAQESPRDAEKKLQQLRGELKSVTRERRQLESDRDAATRRLREADQKVARSSRAVAETEAAIRRQQQELAELQQRRDTLETSLGSQRRQLAALLRGAYQLGNHAPLKLLLAQDSVADANRELAYHRYLQRERARAITTLTGDLQELAATERQIVARGEELEQARERQRQQAAALLTDRRQRAQVAEDLDKRYQDRSDKEKALGQNARSLERLLANLRAAAARAEAERRAAARRAESEQARQANGGPARNPPGKAPPRVTANAPAPRVGGLGWPLSGNLLARYGGRLPDGRTSNGVLIGAPAGTTITAVADGTVVFSDWMTGYGMILIVDHGNGYMSLYAHNDTLLRDAGARVRRGEVVARVGNSGGQGVPALYFELRRNGQPVNPSTWLQQRQ</sequence>
<evidence type="ECO:0000259" key="3">
    <source>
        <dbReference type="Pfam" id="PF01551"/>
    </source>
</evidence>
<dbReference type="CDD" id="cd12797">
    <property type="entry name" value="M23_peptidase"/>
    <property type="match status" value="1"/>
</dbReference>
<dbReference type="PANTHER" id="PTHR21666">
    <property type="entry name" value="PEPTIDASE-RELATED"/>
    <property type="match status" value="1"/>
</dbReference>
<dbReference type="InterPro" id="IPR050570">
    <property type="entry name" value="Cell_wall_metabolism_enzyme"/>
</dbReference>
<dbReference type="FunFam" id="2.70.70.10:FF:000003">
    <property type="entry name" value="Murein hydrolase activator EnvC"/>
    <property type="match status" value="1"/>
</dbReference>
<organism evidence="4">
    <name type="scientific">uncultured Stenotrophomonas sp</name>
    <dbReference type="NCBI Taxonomy" id="165438"/>
    <lineage>
        <taxon>Bacteria</taxon>
        <taxon>Pseudomonadati</taxon>
        <taxon>Pseudomonadota</taxon>
        <taxon>Gammaproteobacteria</taxon>
        <taxon>Lysobacterales</taxon>
        <taxon>Lysobacteraceae</taxon>
        <taxon>Stenotrophomonas</taxon>
        <taxon>environmental samples</taxon>
    </lineage>
</organism>
<dbReference type="Gene3D" id="6.10.250.3150">
    <property type="match status" value="1"/>
</dbReference>
<dbReference type="SUPFAM" id="SSF57997">
    <property type="entry name" value="Tropomyosin"/>
    <property type="match status" value="1"/>
</dbReference>
<protein>
    <submittedName>
        <fullName evidence="4">Peptidase M23</fullName>
    </submittedName>
</protein>
<dbReference type="EMBL" id="FLTS01000001">
    <property type="protein sequence ID" value="SBV37605.1"/>
    <property type="molecule type" value="Genomic_DNA"/>
</dbReference>
<evidence type="ECO:0000313" key="4">
    <source>
        <dbReference type="EMBL" id="SBV37605.1"/>
    </source>
</evidence>
<evidence type="ECO:0000256" key="1">
    <source>
        <dbReference type="SAM" id="Coils"/>
    </source>
</evidence>
<dbReference type="InterPro" id="IPR016047">
    <property type="entry name" value="M23ase_b-sheet_dom"/>
</dbReference>
<dbReference type="SUPFAM" id="SSF51261">
    <property type="entry name" value="Duplicated hybrid motif"/>
    <property type="match status" value="1"/>
</dbReference>
<accession>A0A1Y5Q8W8</accession>
<dbReference type="Gene3D" id="2.70.70.10">
    <property type="entry name" value="Glucose Permease (Domain IIA)"/>
    <property type="match status" value="1"/>
</dbReference>
<feature type="coiled-coil region" evidence="1">
    <location>
        <begin position="24"/>
        <end position="100"/>
    </location>
</feature>
<dbReference type="GO" id="GO:0004222">
    <property type="term" value="F:metalloendopeptidase activity"/>
    <property type="evidence" value="ECO:0007669"/>
    <property type="project" value="TreeGrafter"/>
</dbReference>
<feature type="region of interest" description="Disordered" evidence="2">
    <location>
        <begin position="238"/>
        <end position="277"/>
    </location>
</feature>
<feature type="domain" description="M23ase beta-sheet core" evidence="3">
    <location>
        <begin position="302"/>
        <end position="396"/>
    </location>
</feature>
<feature type="compositionally biased region" description="Basic and acidic residues" evidence="2">
    <location>
        <begin position="238"/>
        <end position="249"/>
    </location>
</feature>
<name>A0A1Y5Q8W8_9GAMM</name>
<dbReference type="InterPro" id="IPR011055">
    <property type="entry name" value="Dup_hybrid_motif"/>
</dbReference>
<dbReference type="AlphaFoldDB" id="A0A1Y5Q8W8"/>
<evidence type="ECO:0000256" key="2">
    <source>
        <dbReference type="SAM" id="MobiDB-lite"/>
    </source>
</evidence>
<keyword evidence="1" id="KW-0175">Coiled coil</keyword>
<reference evidence="4" key="1">
    <citation type="submission" date="2016-03" db="EMBL/GenBank/DDBJ databases">
        <authorList>
            <person name="Ploux O."/>
        </authorList>
    </citation>
    <scope>NUCLEOTIDE SEQUENCE</scope>
    <source>
        <strain evidence="4">UC10</strain>
    </source>
</reference>
<proteinExistence type="predicted"/>
<dbReference type="PANTHER" id="PTHR21666:SF270">
    <property type="entry name" value="MUREIN HYDROLASE ACTIVATOR ENVC"/>
    <property type="match status" value="1"/>
</dbReference>
<dbReference type="Pfam" id="PF01551">
    <property type="entry name" value="Peptidase_M23"/>
    <property type="match status" value="1"/>
</dbReference>
<gene>
    <name evidence="4" type="ORF">STPYR_12548</name>
</gene>